<gene>
    <name evidence="3" type="ORF">C7S20_15465</name>
</gene>
<accession>A0A2R3Z8E4</accession>
<feature type="chain" id="PRO_5015324242" evidence="1">
    <location>
        <begin position="38"/>
        <end position="187"/>
    </location>
</feature>
<dbReference type="InterPro" id="IPR037401">
    <property type="entry name" value="SnoaL-like"/>
</dbReference>
<dbReference type="Pfam" id="PF13474">
    <property type="entry name" value="SnoaL_3"/>
    <property type="match status" value="1"/>
</dbReference>
<evidence type="ECO:0000313" key="4">
    <source>
        <dbReference type="Proteomes" id="UP000241507"/>
    </source>
</evidence>
<dbReference type="InterPro" id="IPR032710">
    <property type="entry name" value="NTF2-like_dom_sf"/>
</dbReference>
<feature type="signal peptide" evidence="1">
    <location>
        <begin position="1"/>
        <end position="37"/>
    </location>
</feature>
<dbReference type="EMBL" id="CP028136">
    <property type="protein sequence ID" value="AVR46550.1"/>
    <property type="molecule type" value="Genomic_DNA"/>
</dbReference>
<evidence type="ECO:0000256" key="1">
    <source>
        <dbReference type="SAM" id="SignalP"/>
    </source>
</evidence>
<keyword evidence="1" id="KW-0732">Signal</keyword>
<dbReference type="Proteomes" id="UP000241507">
    <property type="component" value="Chromosome"/>
</dbReference>
<dbReference type="KEGG" id="grs:C7S20_15465"/>
<feature type="domain" description="SnoaL-like" evidence="2">
    <location>
        <begin position="61"/>
        <end position="182"/>
    </location>
</feature>
<evidence type="ECO:0000259" key="2">
    <source>
        <dbReference type="Pfam" id="PF13474"/>
    </source>
</evidence>
<keyword evidence="4" id="KW-1185">Reference proteome</keyword>
<proteinExistence type="predicted"/>
<sequence length="187" mass="21698">MMVIKYLQTWVKKTKFYKIMRKIISFLLLTSFTVLLACGDNNKPSASASGNVDIKKEKKAVEQVLNKFKEALVSQNLDSTLSLYSRDSQIFESGGMEGSYNQYLEQHLKPEFEEFESFNFTNYFMDVRIAYPYAFTTETYNYSIDLRDSKSDNPEKFDLKGVATSVLKKEKGAWKIIKRHSSSRKRP</sequence>
<dbReference type="AlphaFoldDB" id="A0A2R3Z8E4"/>
<name>A0A2R3Z8E4_9FLAO</name>
<dbReference type="Gene3D" id="3.10.450.50">
    <property type="match status" value="1"/>
</dbReference>
<dbReference type="SUPFAM" id="SSF54427">
    <property type="entry name" value="NTF2-like"/>
    <property type="match status" value="1"/>
</dbReference>
<organism evidence="3 4">
    <name type="scientific">Christiangramia fulva</name>
    <dbReference type="NCBI Taxonomy" id="2126553"/>
    <lineage>
        <taxon>Bacteria</taxon>
        <taxon>Pseudomonadati</taxon>
        <taxon>Bacteroidota</taxon>
        <taxon>Flavobacteriia</taxon>
        <taxon>Flavobacteriales</taxon>
        <taxon>Flavobacteriaceae</taxon>
        <taxon>Christiangramia</taxon>
    </lineage>
</organism>
<protein>
    <submittedName>
        <fullName evidence="3">DUF4440 domain-containing protein</fullName>
    </submittedName>
</protein>
<evidence type="ECO:0000313" key="3">
    <source>
        <dbReference type="EMBL" id="AVR46550.1"/>
    </source>
</evidence>
<reference evidence="4" key="1">
    <citation type="submission" date="2018-03" db="EMBL/GenBank/DDBJ databases">
        <title>Gramella fulva sp. nov., isolated from a dry surface of tidal flat.</title>
        <authorList>
            <person name="Hwang S.H."/>
            <person name="Hwang W.M."/>
            <person name="Kang K."/>
            <person name="Ahn T.-Y."/>
        </authorList>
    </citation>
    <scope>NUCLEOTIDE SEQUENCE [LARGE SCALE GENOMIC DNA]</scope>
    <source>
        <strain evidence="4">SH35</strain>
    </source>
</reference>